<comment type="caution">
    <text evidence="9">The sequence shown here is derived from an EMBL/GenBank/DDBJ whole genome shotgun (WGS) entry which is preliminary data.</text>
</comment>
<feature type="compositionally biased region" description="Basic and acidic residues" evidence="5">
    <location>
        <begin position="580"/>
        <end position="596"/>
    </location>
</feature>
<feature type="signal peptide" evidence="7">
    <location>
        <begin position="1"/>
        <end position="30"/>
    </location>
</feature>
<protein>
    <recommendedName>
        <fullName evidence="8">Calcineurin-like phosphoesterase domain-containing protein</fullName>
    </recommendedName>
</protein>
<dbReference type="PATRIC" id="fig|883169.3.peg.822"/>
<dbReference type="InterPro" id="IPR006311">
    <property type="entry name" value="TAT_signal"/>
</dbReference>
<dbReference type="PANTHER" id="PTHR42988">
    <property type="entry name" value="PHOSPHOHYDROLASE"/>
    <property type="match status" value="1"/>
</dbReference>
<organism evidence="9 10">
    <name type="scientific">Corynebacterium otitidis ATCC 51513</name>
    <dbReference type="NCBI Taxonomy" id="883169"/>
    <lineage>
        <taxon>Bacteria</taxon>
        <taxon>Bacillati</taxon>
        <taxon>Actinomycetota</taxon>
        <taxon>Actinomycetes</taxon>
        <taxon>Mycobacteriales</taxon>
        <taxon>Corynebacteriaceae</taxon>
        <taxon>Corynebacterium</taxon>
    </lineage>
</organism>
<feature type="compositionally biased region" description="Low complexity" evidence="5">
    <location>
        <begin position="642"/>
        <end position="672"/>
    </location>
</feature>
<dbReference type="eggNOG" id="COG1409">
    <property type="taxonomic scope" value="Bacteria"/>
</dbReference>
<dbReference type="PANTHER" id="PTHR42988:SF2">
    <property type="entry name" value="CYCLIC NUCLEOTIDE PHOSPHODIESTERASE CBUA0032-RELATED"/>
    <property type="match status" value="1"/>
</dbReference>
<dbReference type="Gene3D" id="2.60.120.200">
    <property type="match status" value="1"/>
</dbReference>
<reference evidence="9 10" key="1">
    <citation type="submission" date="2012-08" db="EMBL/GenBank/DDBJ databases">
        <title>The Genome Sequence of Turicella otitidis ATCC 51513.</title>
        <authorList>
            <consortium name="The Broad Institute Genome Sequencing Platform"/>
            <person name="Earl A."/>
            <person name="Ward D."/>
            <person name="Feldgarden M."/>
            <person name="Gevers D."/>
            <person name="Huys G."/>
            <person name="Walker B."/>
            <person name="Young S.K."/>
            <person name="Zeng Q."/>
            <person name="Gargeya S."/>
            <person name="Fitzgerald M."/>
            <person name="Haas B."/>
            <person name="Abouelleil A."/>
            <person name="Alvarado L."/>
            <person name="Arachchi H.M."/>
            <person name="Berlin A.M."/>
            <person name="Chapman S.B."/>
            <person name="Goldberg J."/>
            <person name="Griggs A."/>
            <person name="Gujja S."/>
            <person name="Hansen M."/>
            <person name="Howarth C."/>
            <person name="Imamovic A."/>
            <person name="Larimer J."/>
            <person name="McCowen C."/>
            <person name="Montmayeur A."/>
            <person name="Murphy C."/>
            <person name="Neiman D."/>
            <person name="Pearson M."/>
            <person name="Priest M."/>
            <person name="Roberts A."/>
            <person name="Saif S."/>
            <person name="Shea T."/>
            <person name="Sisk P."/>
            <person name="Sykes S."/>
            <person name="Wortman J."/>
            <person name="Nusbaum C."/>
            <person name="Birren B."/>
        </authorList>
    </citation>
    <scope>NUCLEOTIDE SEQUENCE [LARGE SCALE GENOMIC DNA]</scope>
    <source>
        <strain evidence="9 10">ATCC 51513</strain>
    </source>
</reference>
<evidence type="ECO:0000259" key="8">
    <source>
        <dbReference type="Pfam" id="PF00149"/>
    </source>
</evidence>
<keyword evidence="2" id="KW-0378">Hydrolase</keyword>
<feature type="chain" id="PRO_5003841904" description="Calcineurin-like phosphoesterase domain-containing protein" evidence="7">
    <location>
        <begin position="31"/>
        <end position="718"/>
    </location>
</feature>
<evidence type="ECO:0000256" key="7">
    <source>
        <dbReference type="SAM" id="SignalP"/>
    </source>
</evidence>
<evidence type="ECO:0000256" key="5">
    <source>
        <dbReference type="SAM" id="MobiDB-lite"/>
    </source>
</evidence>
<dbReference type="InterPro" id="IPR029052">
    <property type="entry name" value="Metallo-depent_PP-like"/>
</dbReference>
<evidence type="ECO:0000256" key="6">
    <source>
        <dbReference type="SAM" id="Phobius"/>
    </source>
</evidence>
<feature type="region of interest" description="Disordered" evidence="5">
    <location>
        <begin position="538"/>
        <end position="680"/>
    </location>
</feature>
<evidence type="ECO:0000256" key="2">
    <source>
        <dbReference type="ARBA" id="ARBA00022801"/>
    </source>
</evidence>
<dbReference type="PROSITE" id="PS51318">
    <property type="entry name" value="TAT"/>
    <property type="match status" value="1"/>
</dbReference>
<dbReference type="eggNOG" id="COG1524">
    <property type="taxonomic scope" value="Bacteria"/>
</dbReference>
<sequence length="718" mass="78487">MHVHHSARRRFLALGIALAPLVAAPVVAVAADPEPPVDPPVPGVSPEKQNISANGSLTQPAMLFYEDFDDLELPEWFSHDGPDGWEVTASDVTTGEGRWRGWTFSDVRQWTWAAGTDERHWFTRGSGNFAIMESEHQRLAYDERFTTGLTTPDFPVAGEDRLVASFDSHYRQGSPEQRGVVTVSFDTGEEETLLELTEDRYSSHEELEFAVPEDATTARLTFSYEDSYNDYWWAVDNVGVHRPYEYADDEPNAVIDVVSDVHADGEDITRAQKRKWARAMGRLESMYPQGDMLVVNGDFVDTMAKADYERAEEMVGEHPYHNDEVLWVWGNHEVYGTEGYETALKRYLDFTGMDKPYAEREVGGVVLLAIGTEYYDDEAQDGNEPFYNPSDEQLAWLKERLDAAEAAGKPVVICTHYPLPNTVSGTHSAWYQNDYNRIEELNDAIAGHKNVMVVTGHTHHIHELNDWWGRYTMPDDVGYGVPAVNTAAVKEGIVPEGDHDERTLLGDHSSGIRLTFFDDHVTVDAVDFVKGGIIQSVTLPIGPSGRQAPAEEGGEEPPAPKAGNPDDAQNPGTPDAPQHGQEDDRPQDQGDHRPSTDEGQPPADEGQQAGAEDEPSATDEPPATDQQETGDQSESPDEEPESQQAQAAAAGNGEAPSRPSSPSNPESEAAAEQPQVRGRGLAATGASVGAAALAGLVLVAAGAALALWAARRGRGPRE</sequence>
<dbReference type="EMBL" id="AHAE01000037">
    <property type="protein sequence ID" value="EJZ82240.1"/>
    <property type="molecule type" value="Genomic_DNA"/>
</dbReference>
<keyword evidence="3" id="KW-0408">Iron</keyword>
<dbReference type="Proteomes" id="UP000006078">
    <property type="component" value="Unassembled WGS sequence"/>
</dbReference>
<dbReference type="GO" id="GO:0016787">
    <property type="term" value="F:hydrolase activity"/>
    <property type="evidence" value="ECO:0007669"/>
    <property type="project" value="UniProtKB-KW"/>
</dbReference>
<dbReference type="Pfam" id="PF00149">
    <property type="entry name" value="Metallophos"/>
    <property type="match status" value="1"/>
</dbReference>
<accession>K0Z4C6</accession>
<evidence type="ECO:0000256" key="1">
    <source>
        <dbReference type="ARBA" id="ARBA00022723"/>
    </source>
</evidence>
<keyword evidence="6" id="KW-1133">Transmembrane helix</keyword>
<evidence type="ECO:0000256" key="3">
    <source>
        <dbReference type="ARBA" id="ARBA00023004"/>
    </source>
</evidence>
<evidence type="ECO:0000313" key="9">
    <source>
        <dbReference type="EMBL" id="EJZ82240.1"/>
    </source>
</evidence>
<dbReference type="AlphaFoldDB" id="K0Z4C6"/>
<dbReference type="InterPro" id="IPR050884">
    <property type="entry name" value="CNP_phosphodiesterase-III"/>
</dbReference>
<feature type="transmembrane region" description="Helical" evidence="6">
    <location>
        <begin position="688"/>
        <end position="710"/>
    </location>
</feature>
<keyword evidence="7" id="KW-0732">Signal</keyword>
<dbReference type="InterPro" id="IPR004843">
    <property type="entry name" value="Calcineurin-like_PHP"/>
</dbReference>
<dbReference type="Gene3D" id="3.60.21.10">
    <property type="match status" value="1"/>
</dbReference>
<keyword evidence="10" id="KW-1185">Reference proteome</keyword>
<keyword evidence="6" id="KW-0472">Membrane</keyword>
<name>K0Z4C6_9CORY</name>
<evidence type="ECO:0000256" key="4">
    <source>
        <dbReference type="ARBA" id="ARBA00025742"/>
    </source>
</evidence>
<proteinExistence type="inferred from homology"/>
<dbReference type="GO" id="GO:0046872">
    <property type="term" value="F:metal ion binding"/>
    <property type="evidence" value="ECO:0007669"/>
    <property type="project" value="UniProtKB-KW"/>
</dbReference>
<dbReference type="HOGENOM" id="CLU_023511_0_0_11"/>
<keyword evidence="6" id="KW-0812">Transmembrane</keyword>
<comment type="similarity">
    <text evidence="4">Belongs to the cyclic nucleotide phosphodiesterase class-III family.</text>
</comment>
<feature type="domain" description="Calcineurin-like phosphoesterase" evidence="8">
    <location>
        <begin position="255"/>
        <end position="459"/>
    </location>
</feature>
<dbReference type="SUPFAM" id="SSF56300">
    <property type="entry name" value="Metallo-dependent phosphatases"/>
    <property type="match status" value="1"/>
</dbReference>
<keyword evidence="1" id="KW-0479">Metal-binding</keyword>
<evidence type="ECO:0000313" key="10">
    <source>
        <dbReference type="Proteomes" id="UP000006078"/>
    </source>
</evidence>
<gene>
    <name evidence="9" type="ORF">HMPREF9719_00855</name>
</gene>